<proteinExistence type="predicted"/>
<sequence>MQSSVTTAPSEPSEPSAQAVAEVIAELEAYRERLIEDFTTAAKKAKLPKSMAMAQLKSHPEIVKIEASLSQLRGQSST</sequence>
<dbReference type="AlphaFoldDB" id="A0A2W4YN90"/>
<dbReference type="EMBL" id="QBMP01000380">
    <property type="protein sequence ID" value="PZO44428.1"/>
    <property type="molecule type" value="Genomic_DNA"/>
</dbReference>
<organism evidence="1 2">
    <name type="scientific">Phormidesmis priestleyi</name>
    <dbReference type="NCBI Taxonomy" id="268141"/>
    <lineage>
        <taxon>Bacteria</taxon>
        <taxon>Bacillati</taxon>
        <taxon>Cyanobacteriota</taxon>
        <taxon>Cyanophyceae</taxon>
        <taxon>Leptolyngbyales</taxon>
        <taxon>Leptolyngbyaceae</taxon>
        <taxon>Phormidesmis</taxon>
    </lineage>
</organism>
<dbReference type="Proteomes" id="UP000249794">
    <property type="component" value="Unassembled WGS sequence"/>
</dbReference>
<protein>
    <submittedName>
        <fullName evidence="1">Uncharacterized protein</fullName>
    </submittedName>
</protein>
<accession>A0A2W4YN90</accession>
<reference evidence="2" key="1">
    <citation type="submission" date="2018-04" db="EMBL/GenBank/DDBJ databases">
        <authorList>
            <person name="Cornet L."/>
        </authorList>
    </citation>
    <scope>NUCLEOTIDE SEQUENCE [LARGE SCALE GENOMIC DNA]</scope>
</reference>
<reference evidence="1 2" key="2">
    <citation type="submission" date="2018-06" db="EMBL/GenBank/DDBJ databases">
        <title>Metagenomic assembly of (sub)arctic Cyanobacteria and their associated microbiome from non-axenic cultures.</title>
        <authorList>
            <person name="Baurain D."/>
        </authorList>
    </citation>
    <scope>NUCLEOTIDE SEQUENCE [LARGE SCALE GENOMIC DNA]</scope>
    <source>
        <strain evidence="1">ULC027bin1</strain>
    </source>
</reference>
<gene>
    <name evidence="1" type="ORF">DCF15_22035</name>
</gene>
<feature type="non-terminal residue" evidence="1">
    <location>
        <position position="78"/>
    </location>
</feature>
<evidence type="ECO:0000313" key="2">
    <source>
        <dbReference type="Proteomes" id="UP000249794"/>
    </source>
</evidence>
<comment type="caution">
    <text evidence="1">The sequence shown here is derived from an EMBL/GenBank/DDBJ whole genome shotgun (WGS) entry which is preliminary data.</text>
</comment>
<evidence type="ECO:0000313" key="1">
    <source>
        <dbReference type="EMBL" id="PZO44428.1"/>
    </source>
</evidence>
<name>A0A2W4YN90_9CYAN</name>